<keyword evidence="3" id="KW-1185">Reference proteome</keyword>
<organism evidence="2 3">
    <name type="scientific">Nonomuraea phyllanthi</name>
    <dbReference type="NCBI Taxonomy" id="2219224"/>
    <lineage>
        <taxon>Bacteria</taxon>
        <taxon>Bacillati</taxon>
        <taxon>Actinomycetota</taxon>
        <taxon>Actinomycetes</taxon>
        <taxon>Streptosporangiales</taxon>
        <taxon>Streptosporangiaceae</taxon>
        <taxon>Nonomuraea</taxon>
    </lineage>
</organism>
<feature type="compositionally biased region" description="Low complexity" evidence="1">
    <location>
        <begin position="62"/>
        <end position="79"/>
    </location>
</feature>
<sequence length="196" mass="21050">MMVLRKDGQPLPLDLDNRLDAAVPRRSLNRAGRVELRKAPTRTGQWMGRACEFLVALAAAPSASRLPPASRSRPATIRAAHARRRRPHPGEAARPPRPLQRHPHGPPDPSPELRDPEAVVVSPPPRHAAARQHPGAATRPSTAPQPPTWRLRGRAASAGTACPPGAEPVPAADRPPRWPSRTRPTATAASALVRPS</sequence>
<evidence type="ECO:0000256" key="1">
    <source>
        <dbReference type="SAM" id="MobiDB-lite"/>
    </source>
</evidence>
<dbReference type="AlphaFoldDB" id="A0A5C4UT02"/>
<accession>A0A5P9YU41</accession>
<proteinExistence type="predicted"/>
<accession>A0A5C4UT02</accession>
<gene>
    <name evidence="2" type="ORF">FH608_050580</name>
</gene>
<comment type="caution">
    <text evidence="2">The sequence shown here is derived from an EMBL/GenBank/DDBJ whole genome shotgun (WGS) entry which is preliminary data.</text>
</comment>
<protein>
    <submittedName>
        <fullName evidence="2">Uncharacterized protein</fullName>
    </submittedName>
</protein>
<feature type="compositionally biased region" description="Low complexity" evidence="1">
    <location>
        <begin position="179"/>
        <end position="196"/>
    </location>
</feature>
<name>A0A5C4UT02_9ACTN</name>
<evidence type="ECO:0000313" key="3">
    <source>
        <dbReference type="Proteomes" id="UP000312512"/>
    </source>
</evidence>
<dbReference type="EMBL" id="VDLX02000043">
    <property type="protein sequence ID" value="KAB8181850.1"/>
    <property type="molecule type" value="Genomic_DNA"/>
</dbReference>
<dbReference type="Proteomes" id="UP000312512">
    <property type="component" value="Unassembled WGS sequence"/>
</dbReference>
<feature type="region of interest" description="Disordered" evidence="1">
    <location>
        <begin position="62"/>
        <end position="196"/>
    </location>
</feature>
<reference evidence="2 3" key="1">
    <citation type="submission" date="2019-10" db="EMBL/GenBank/DDBJ databases">
        <title>Nonomuraea sp. nov., isolated from Phyllanthus amarus.</title>
        <authorList>
            <person name="Klykleung N."/>
            <person name="Tanasupawat S."/>
        </authorList>
    </citation>
    <scope>NUCLEOTIDE SEQUENCE [LARGE SCALE GENOMIC DNA]</scope>
    <source>
        <strain evidence="2 3">PA1-10</strain>
    </source>
</reference>
<evidence type="ECO:0000313" key="2">
    <source>
        <dbReference type="EMBL" id="KAB8181850.1"/>
    </source>
</evidence>